<protein>
    <submittedName>
        <fullName evidence="1">Uncharacterized protein</fullName>
    </submittedName>
</protein>
<dbReference type="EMBL" id="JAUSUZ010000001">
    <property type="protein sequence ID" value="MDQ0370740.1"/>
    <property type="molecule type" value="Genomic_DNA"/>
</dbReference>
<accession>A0AAE4B0V4</accession>
<evidence type="ECO:0000313" key="1">
    <source>
        <dbReference type="EMBL" id="MDQ0370740.1"/>
    </source>
</evidence>
<sequence length="65" mass="6800">MRIGAVVIVIWLIIGALAAGQRGYFANEAENCAEISTTAVTIVAGPLNYVGLNPKVNCDVPEPSK</sequence>
<proteinExistence type="predicted"/>
<dbReference type="RefSeq" id="WP_307246944.1">
    <property type="nucleotide sequence ID" value="NZ_JAUSUZ010000001.1"/>
</dbReference>
<gene>
    <name evidence="1" type="ORF">J2S42_007409</name>
</gene>
<evidence type="ECO:0000313" key="2">
    <source>
        <dbReference type="Proteomes" id="UP001240236"/>
    </source>
</evidence>
<dbReference type="Proteomes" id="UP001240236">
    <property type="component" value="Unassembled WGS sequence"/>
</dbReference>
<reference evidence="1 2" key="1">
    <citation type="submission" date="2023-07" db="EMBL/GenBank/DDBJ databases">
        <title>Sequencing the genomes of 1000 actinobacteria strains.</title>
        <authorList>
            <person name="Klenk H.-P."/>
        </authorList>
    </citation>
    <scope>NUCLEOTIDE SEQUENCE [LARGE SCALE GENOMIC DNA]</scope>
    <source>
        <strain evidence="1 2">DSM 44709</strain>
    </source>
</reference>
<comment type="caution">
    <text evidence="1">The sequence shown here is derived from an EMBL/GenBank/DDBJ whole genome shotgun (WGS) entry which is preliminary data.</text>
</comment>
<organism evidence="1 2">
    <name type="scientific">Catenuloplanes indicus</name>
    <dbReference type="NCBI Taxonomy" id="137267"/>
    <lineage>
        <taxon>Bacteria</taxon>
        <taxon>Bacillati</taxon>
        <taxon>Actinomycetota</taxon>
        <taxon>Actinomycetes</taxon>
        <taxon>Micromonosporales</taxon>
        <taxon>Micromonosporaceae</taxon>
        <taxon>Catenuloplanes</taxon>
    </lineage>
</organism>
<dbReference type="AlphaFoldDB" id="A0AAE4B0V4"/>
<name>A0AAE4B0V4_9ACTN</name>
<keyword evidence="2" id="KW-1185">Reference proteome</keyword>